<dbReference type="CDD" id="cd12797">
    <property type="entry name" value="M23_peptidase"/>
    <property type="match status" value="1"/>
</dbReference>
<feature type="compositionally biased region" description="Basic and acidic residues" evidence="1">
    <location>
        <begin position="72"/>
        <end position="112"/>
    </location>
</feature>
<dbReference type="SUPFAM" id="SSF51261">
    <property type="entry name" value="Duplicated hybrid motif"/>
    <property type="match status" value="1"/>
</dbReference>
<feature type="domain" description="M23ase beta-sheet core" evidence="3">
    <location>
        <begin position="148"/>
        <end position="246"/>
    </location>
</feature>
<name>A0A9X2MKH0_9FIRM</name>
<keyword evidence="2" id="KW-0472">Membrane</keyword>
<dbReference type="RefSeq" id="WP_050069683.1">
    <property type="nucleotide sequence ID" value="NZ_CABKTM010000007.1"/>
</dbReference>
<dbReference type="Gene3D" id="2.70.70.10">
    <property type="entry name" value="Glucose Permease (Domain IIA)"/>
    <property type="match status" value="1"/>
</dbReference>
<feature type="region of interest" description="Disordered" evidence="1">
    <location>
        <begin position="52"/>
        <end position="115"/>
    </location>
</feature>
<dbReference type="PANTHER" id="PTHR21666">
    <property type="entry name" value="PEPTIDASE-RELATED"/>
    <property type="match status" value="1"/>
</dbReference>
<keyword evidence="2" id="KW-0812">Transmembrane</keyword>
<dbReference type="Proteomes" id="UP001142078">
    <property type="component" value="Unassembled WGS sequence"/>
</dbReference>
<evidence type="ECO:0000313" key="4">
    <source>
        <dbReference type="EMBL" id="MCR2044710.1"/>
    </source>
</evidence>
<organism evidence="4 5">
    <name type="scientific">Anaerosalibacter massiliensis</name>
    <dbReference type="NCBI Taxonomy" id="1347392"/>
    <lineage>
        <taxon>Bacteria</taxon>
        <taxon>Bacillati</taxon>
        <taxon>Bacillota</taxon>
        <taxon>Tissierellia</taxon>
        <taxon>Tissierellales</taxon>
        <taxon>Sporanaerobacteraceae</taxon>
        <taxon>Anaerosalibacter</taxon>
    </lineage>
</organism>
<proteinExistence type="predicted"/>
<dbReference type="AlphaFoldDB" id="A0A9X2MKH0"/>
<gene>
    <name evidence="4" type="ORF">NSA23_11390</name>
</gene>
<evidence type="ECO:0000313" key="5">
    <source>
        <dbReference type="Proteomes" id="UP001142078"/>
    </source>
</evidence>
<dbReference type="GO" id="GO:0004222">
    <property type="term" value="F:metalloendopeptidase activity"/>
    <property type="evidence" value="ECO:0007669"/>
    <property type="project" value="TreeGrafter"/>
</dbReference>
<comment type="caution">
    <text evidence="4">The sequence shown here is derived from an EMBL/GenBank/DDBJ whole genome shotgun (WGS) entry which is preliminary data.</text>
</comment>
<evidence type="ECO:0000256" key="2">
    <source>
        <dbReference type="SAM" id="Phobius"/>
    </source>
</evidence>
<dbReference type="PANTHER" id="PTHR21666:SF270">
    <property type="entry name" value="MUREIN HYDROLASE ACTIVATOR ENVC"/>
    <property type="match status" value="1"/>
</dbReference>
<protein>
    <submittedName>
        <fullName evidence="4">M23 family metallopeptidase</fullName>
    </submittedName>
</protein>
<dbReference type="Pfam" id="PF01551">
    <property type="entry name" value="Peptidase_M23"/>
    <property type="match status" value="1"/>
</dbReference>
<keyword evidence="5" id="KW-1185">Reference proteome</keyword>
<evidence type="ECO:0000256" key="1">
    <source>
        <dbReference type="SAM" id="MobiDB-lite"/>
    </source>
</evidence>
<dbReference type="InterPro" id="IPR050570">
    <property type="entry name" value="Cell_wall_metabolism_enzyme"/>
</dbReference>
<keyword evidence="2" id="KW-1133">Transmembrane helix</keyword>
<sequence length="254" mass="28998">MKKKFDKLTHKDSFYIILFVCVCIVGTAAVWASKKNLDRMKSENDPVEEEDFLILTDEDKHGVEEPSLESLKQQEKKRHEEKQKQEEEKEEPKEETKEEPKEEPKEKPKEEQENNVIQTFYMPVEGEIGLDFSTDNLAYSKTLEEWTSHEGIDIKANEGTAVKACLDGVVKEVYEDELWGIVITIDHGKGLESRYANLSTKDMVKKGQSVKKGTPISGVGKPKGLEMADEPHLHFETIFNGKKVDPKKYLPGIN</sequence>
<feature type="transmembrane region" description="Helical" evidence="2">
    <location>
        <begin position="12"/>
        <end position="32"/>
    </location>
</feature>
<dbReference type="InterPro" id="IPR011055">
    <property type="entry name" value="Dup_hybrid_motif"/>
</dbReference>
<accession>A0A9X2MKH0</accession>
<evidence type="ECO:0000259" key="3">
    <source>
        <dbReference type="Pfam" id="PF01551"/>
    </source>
</evidence>
<dbReference type="EMBL" id="JANJZL010000008">
    <property type="protein sequence ID" value="MCR2044710.1"/>
    <property type="molecule type" value="Genomic_DNA"/>
</dbReference>
<reference evidence="4" key="1">
    <citation type="submission" date="2022-07" db="EMBL/GenBank/DDBJ databases">
        <title>Enhanced cultured diversity of the mouse gut microbiota enables custom-made synthetic communities.</title>
        <authorList>
            <person name="Afrizal A."/>
        </authorList>
    </citation>
    <scope>NUCLEOTIDE SEQUENCE</scope>
    <source>
        <strain evidence="4">DSM 29482</strain>
    </source>
</reference>
<dbReference type="InterPro" id="IPR016047">
    <property type="entry name" value="M23ase_b-sheet_dom"/>
</dbReference>